<evidence type="ECO:0000313" key="2">
    <source>
        <dbReference type="Proteomes" id="UP000198994"/>
    </source>
</evidence>
<organism evidence="1 2">
    <name type="scientific">Salipiger thiooxidans</name>
    <dbReference type="NCBI Taxonomy" id="282683"/>
    <lineage>
        <taxon>Bacteria</taxon>
        <taxon>Pseudomonadati</taxon>
        <taxon>Pseudomonadota</taxon>
        <taxon>Alphaproteobacteria</taxon>
        <taxon>Rhodobacterales</taxon>
        <taxon>Roseobacteraceae</taxon>
        <taxon>Salipiger</taxon>
    </lineage>
</organism>
<dbReference type="Gene3D" id="3.40.50.300">
    <property type="entry name" value="P-loop containing nucleotide triphosphate hydrolases"/>
    <property type="match status" value="1"/>
</dbReference>
<dbReference type="OrthoDB" id="981508at2"/>
<accession>A0A1G7G9E2</accession>
<dbReference type="Proteomes" id="UP000198994">
    <property type="component" value="Unassembled WGS sequence"/>
</dbReference>
<name>A0A1G7G9E2_9RHOB</name>
<gene>
    <name evidence="1" type="ORF">SAMN04488105_108219</name>
</gene>
<evidence type="ECO:0008006" key="3">
    <source>
        <dbReference type="Google" id="ProtNLM"/>
    </source>
</evidence>
<dbReference type="RefSeq" id="WP_089960166.1">
    <property type="nucleotide sequence ID" value="NZ_FNAV01000008.1"/>
</dbReference>
<sequence length="299" mass="34600">MTEHDHPDRDRPGFRRIPDLDGRTFLICIGAMKAATSWLFAQLQATKGVTVSPLKEVHFFDARFATNALMDADAMAMARLAFHIEQPGDKPANLRRRPAFRASLDRARMIYDPNAYFEHFAGLCRADTKVLADITPAYACIGAEGFRYMRAAIASQRMRPRVLFILRDPVDRLWSHIRFLRQLRPGTDPICDWPELLENPVTLARSDYRQTILDLEEAFAPEEISYLFHETLIPDGFRRLCDELGVRPQAIDTETRYNRTEFNAELPAPARVAFRETLEPQYTFCIKRFRENFPSDWQV</sequence>
<keyword evidence="2" id="KW-1185">Reference proteome</keyword>
<protein>
    <recommendedName>
        <fullName evidence="3">Sulfotransferase family protein</fullName>
    </recommendedName>
</protein>
<dbReference type="EMBL" id="FNAV01000008">
    <property type="protein sequence ID" value="SDE84695.1"/>
    <property type="molecule type" value="Genomic_DNA"/>
</dbReference>
<evidence type="ECO:0000313" key="1">
    <source>
        <dbReference type="EMBL" id="SDE84695.1"/>
    </source>
</evidence>
<dbReference type="SUPFAM" id="SSF52540">
    <property type="entry name" value="P-loop containing nucleoside triphosphate hydrolases"/>
    <property type="match status" value="1"/>
</dbReference>
<dbReference type="STRING" id="282683.SAMN04488105_108219"/>
<reference evidence="2" key="1">
    <citation type="submission" date="2016-10" db="EMBL/GenBank/DDBJ databases">
        <authorList>
            <person name="Varghese N."/>
            <person name="Submissions S."/>
        </authorList>
    </citation>
    <scope>NUCLEOTIDE SEQUENCE [LARGE SCALE GENOMIC DNA]</scope>
    <source>
        <strain evidence="2">DSM 10146</strain>
    </source>
</reference>
<dbReference type="InterPro" id="IPR027417">
    <property type="entry name" value="P-loop_NTPase"/>
</dbReference>
<proteinExistence type="predicted"/>
<dbReference type="AlphaFoldDB" id="A0A1G7G9E2"/>